<reference evidence="2 3" key="1">
    <citation type="submission" date="2011-02" db="EMBL/GenBank/DDBJ databases">
        <title>The Genome Sequence of Sphaeroforma arctica JP610.</title>
        <authorList>
            <consortium name="The Broad Institute Genome Sequencing Platform"/>
            <person name="Russ C."/>
            <person name="Cuomo C."/>
            <person name="Young S.K."/>
            <person name="Zeng Q."/>
            <person name="Gargeya S."/>
            <person name="Alvarado L."/>
            <person name="Berlin A."/>
            <person name="Chapman S.B."/>
            <person name="Chen Z."/>
            <person name="Freedman E."/>
            <person name="Gellesch M."/>
            <person name="Goldberg J."/>
            <person name="Griggs A."/>
            <person name="Gujja S."/>
            <person name="Heilman E."/>
            <person name="Heiman D."/>
            <person name="Howarth C."/>
            <person name="Mehta T."/>
            <person name="Neiman D."/>
            <person name="Pearson M."/>
            <person name="Roberts A."/>
            <person name="Saif S."/>
            <person name="Shea T."/>
            <person name="Shenoy N."/>
            <person name="Sisk P."/>
            <person name="Stolte C."/>
            <person name="Sykes S."/>
            <person name="White J."/>
            <person name="Yandava C."/>
            <person name="Burger G."/>
            <person name="Gray M.W."/>
            <person name="Holland P.W.H."/>
            <person name="King N."/>
            <person name="Lang F.B.F."/>
            <person name="Roger A.J."/>
            <person name="Ruiz-Trillo I."/>
            <person name="Haas B."/>
            <person name="Nusbaum C."/>
            <person name="Birren B."/>
        </authorList>
    </citation>
    <scope>NUCLEOTIDE SEQUENCE [LARGE SCALE GENOMIC DNA]</scope>
    <source>
        <strain evidence="2 3">JP610</strain>
    </source>
</reference>
<evidence type="ECO:0000313" key="3">
    <source>
        <dbReference type="Proteomes" id="UP000054560"/>
    </source>
</evidence>
<dbReference type="InterPro" id="IPR015655">
    <property type="entry name" value="PP2C"/>
</dbReference>
<evidence type="ECO:0000259" key="1">
    <source>
        <dbReference type="PROSITE" id="PS51746"/>
    </source>
</evidence>
<keyword evidence="3" id="KW-1185">Reference proteome</keyword>
<dbReference type="CDD" id="cd00143">
    <property type="entry name" value="PP2Cc"/>
    <property type="match status" value="1"/>
</dbReference>
<dbReference type="InterPro" id="IPR001932">
    <property type="entry name" value="PPM-type_phosphatase-like_dom"/>
</dbReference>
<dbReference type="SMART" id="SM00332">
    <property type="entry name" value="PP2Cc"/>
    <property type="match status" value="1"/>
</dbReference>
<protein>
    <recommendedName>
        <fullName evidence="1">PPM-type phosphatase domain-containing protein</fullName>
    </recommendedName>
</protein>
<gene>
    <name evidence="2" type="ORF">SARC_06654</name>
</gene>
<sequence>MQSNLSAHIQTIILQVDEQLNSIQHMQSGSTACMCVIHNNKLVVANIGDSVAFLCREAKALDLTVSHKPSIKEEKERIEACGGRVSCELDGVARVNERLAMSRALGDFSFRKYGVISEPDVGVFELTEKDCFLVLGTDGVFDMITSAQACAVVNSCEDPEEGAQELVSLAAQLGSHDNASAVVVRLEGWGLYENPDDVRLRAQAYSYNRGGRFRSLSHI</sequence>
<dbReference type="SUPFAM" id="SSF81606">
    <property type="entry name" value="PP2C-like"/>
    <property type="match status" value="1"/>
</dbReference>
<proteinExistence type="predicted"/>
<dbReference type="GO" id="GO:0004722">
    <property type="term" value="F:protein serine/threonine phosphatase activity"/>
    <property type="evidence" value="ECO:0007669"/>
    <property type="project" value="InterPro"/>
</dbReference>
<dbReference type="STRING" id="667725.A0A0L0FYG5"/>
<organism evidence="2 3">
    <name type="scientific">Sphaeroforma arctica JP610</name>
    <dbReference type="NCBI Taxonomy" id="667725"/>
    <lineage>
        <taxon>Eukaryota</taxon>
        <taxon>Ichthyosporea</taxon>
        <taxon>Ichthyophonida</taxon>
        <taxon>Sphaeroforma</taxon>
    </lineage>
</organism>
<dbReference type="Gene3D" id="3.60.40.10">
    <property type="entry name" value="PPM-type phosphatase domain"/>
    <property type="match status" value="1"/>
</dbReference>
<dbReference type="EMBL" id="KQ242079">
    <property type="protein sequence ID" value="KNC81008.1"/>
    <property type="molecule type" value="Genomic_DNA"/>
</dbReference>
<dbReference type="GeneID" id="25907158"/>
<dbReference type="AlphaFoldDB" id="A0A0L0FYG5"/>
<dbReference type="PANTHER" id="PTHR47992">
    <property type="entry name" value="PROTEIN PHOSPHATASE"/>
    <property type="match status" value="1"/>
</dbReference>
<name>A0A0L0FYG5_9EUKA</name>
<dbReference type="RefSeq" id="XP_014154910.1">
    <property type="nucleotide sequence ID" value="XM_014299435.1"/>
</dbReference>
<dbReference type="OrthoDB" id="10264738at2759"/>
<evidence type="ECO:0000313" key="2">
    <source>
        <dbReference type="EMBL" id="KNC81008.1"/>
    </source>
</evidence>
<dbReference type="InterPro" id="IPR036457">
    <property type="entry name" value="PPM-type-like_dom_sf"/>
</dbReference>
<dbReference type="Pfam" id="PF00481">
    <property type="entry name" value="PP2C"/>
    <property type="match status" value="1"/>
</dbReference>
<dbReference type="Proteomes" id="UP000054560">
    <property type="component" value="Unassembled WGS sequence"/>
</dbReference>
<accession>A0A0L0FYG5</accession>
<dbReference type="eggNOG" id="KOG0698">
    <property type="taxonomic scope" value="Eukaryota"/>
</dbReference>
<dbReference type="PROSITE" id="PS51746">
    <property type="entry name" value="PPM_2"/>
    <property type="match status" value="1"/>
</dbReference>
<feature type="domain" description="PPM-type phosphatase" evidence="1">
    <location>
        <begin position="1"/>
        <end position="186"/>
    </location>
</feature>